<dbReference type="InterPro" id="IPR036779">
    <property type="entry name" value="LysM_dom_sf"/>
</dbReference>
<dbReference type="SUPFAM" id="SSF54106">
    <property type="entry name" value="LysM domain"/>
    <property type="match status" value="2"/>
</dbReference>
<dbReference type="CDD" id="cd00118">
    <property type="entry name" value="LysM"/>
    <property type="match status" value="2"/>
</dbReference>
<dbReference type="Gene3D" id="3.40.50.2300">
    <property type="match status" value="2"/>
</dbReference>
<dbReference type="EMBL" id="VSSQ01002641">
    <property type="protein sequence ID" value="MPM16594.1"/>
    <property type="molecule type" value="Genomic_DNA"/>
</dbReference>
<accession>A0A644XR38</accession>
<comment type="subcellular location">
    <subcellularLocation>
        <location evidence="1">Membrane</location>
    </subcellularLocation>
</comment>
<reference evidence="6" key="1">
    <citation type="submission" date="2019-08" db="EMBL/GenBank/DDBJ databases">
        <authorList>
            <person name="Kucharzyk K."/>
            <person name="Murdoch R.W."/>
            <person name="Higgins S."/>
            <person name="Loffler F."/>
        </authorList>
    </citation>
    <scope>NUCLEOTIDE SEQUENCE</scope>
</reference>
<keyword evidence="3" id="KW-1133">Transmembrane helix</keyword>
<dbReference type="InterPro" id="IPR018392">
    <property type="entry name" value="LysM"/>
</dbReference>
<dbReference type="PANTHER" id="PTHR33734">
    <property type="entry name" value="LYSM DOMAIN-CONTAINING GPI-ANCHORED PROTEIN 2"/>
    <property type="match status" value="1"/>
</dbReference>
<dbReference type="Pfam" id="PF01094">
    <property type="entry name" value="ANF_receptor"/>
    <property type="match status" value="1"/>
</dbReference>
<evidence type="ECO:0000256" key="3">
    <source>
        <dbReference type="ARBA" id="ARBA00022989"/>
    </source>
</evidence>
<evidence type="ECO:0000259" key="5">
    <source>
        <dbReference type="PROSITE" id="PS51782"/>
    </source>
</evidence>
<evidence type="ECO:0000313" key="6">
    <source>
        <dbReference type="EMBL" id="MPM16594.1"/>
    </source>
</evidence>
<dbReference type="GO" id="GO:0016020">
    <property type="term" value="C:membrane"/>
    <property type="evidence" value="ECO:0007669"/>
    <property type="project" value="UniProtKB-SubCell"/>
</dbReference>
<dbReference type="PROSITE" id="PS51782">
    <property type="entry name" value="LYSM"/>
    <property type="match status" value="2"/>
</dbReference>
<dbReference type="SUPFAM" id="SSF53822">
    <property type="entry name" value="Periplasmic binding protein-like I"/>
    <property type="match status" value="1"/>
</dbReference>
<organism evidence="6">
    <name type="scientific">bioreactor metagenome</name>
    <dbReference type="NCBI Taxonomy" id="1076179"/>
    <lineage>
        <taxon>unclassified sequences</taxon>
        <taxon>metagenomes</taxon>
        <taxon>ecological metagenomes</taxon>
    </lineage>
</organism>
<dbReference type="SMART" id="SM00257">
    <property type="entry name" value="LysM"/>
    <property type="match status" value="2"/>
</dbReference>
<keyword evidence="2" id="KW-0812">Transmembrane</keyword>
<feature type="domain" description="LysM" evidence="5">
    <location>
        <begin position="43"/>
        <end position="86"/>
    </location>
</feature>
<comment type="caution">
    <text evidence="6">The sequence shown here is derived from an EMBL/GenBank/DDBJ whole genome shotgun (WGS) entry which is preliminary data.</text>
</comment>
<protein>
    <recommendedName>
        <fullName evidence="5">LysM domain-containing protein</fullName>
    </recommendedName>
</protein>
<dbReference type="GO" id="GO:0008932">
    <property type="term" value="F:lytic endotransglycosylase activity"/>
    <property type="evidence" value="ECO:0007669"/>
    <property type="project" value="TreeGrafter"/>
</dbReference>
<evidence type="ECO:0000256" key="4">
    <source>
        <dbReference type="ARBA" id="ARBA00023136"/>
    </source>
</evidence>
<keyword evidence="4" id="KW-0472">Membrane</keyword>
<dbReference type="Gene3D" id="3.10.350.10">
    <property type="entry name" value="LysM domain"/>
    <property type="match status" value="2"/>
</dbReference>
<sequence>MRIHNLILLVLLLFLNQGCLAQYVPPKVEISAEKINLKGELFYLHRVEKKQTLFSIARSYGVASEAIIKDNPSITSGLKEGQVIYIRVEGSNPSTSIPEEVLSHEKPEQIQAEHIVRWYETLPSIAKKYGVSEQEIAVFNKLQGNSIEVRQKLLIPHPGQSLPLNVVTDGAAAVTEPKLIEAKEKETESLKEEIRLKSRFYPTIKAKLLLPLQANGVTQEVSESSGTNNFIEFYQGFLLALNDIKDSNPDIKLEVEVIDTEQTDVESIISSGRLDNADILFGPVYREELESVVQYASTKGIYVVSPMDPGSGYLAKNYDRFFQVSTPVAYQQRGILSALNIMSDVTLIYEEIENGTDEIAGVTMDILNSANIRYKQVSYNILKGRSILPSIEARLTKGAVNHVVVASNSEAFVSDVLRNLNLLKTRSNYEITVYGTPRWRSYESVDINYYHQMNLNISMQYYLDYNRENIKEFLSKYRALFLSEPSPYAFQAYDIAAYFLVNMWDNGSAFLENASVYKREMLQSDYNFIRESEGEGFVNTAVRRVIYRSDYSTADFRGFFR</sequence>
<evidence type="ECO:0000256" key="1">
    <source>
        <dbReference type="ARBA" id="ARBA00004370"/>
    </source>
</evidence>
<gene>
    <name evidence="6" type="ORF">SDC9_62975</name>
</gene>
<name>A0A644XR38_9ZZZZ</name>
<dbReference type="Pfam" id="PF01476">
    <property type="entry name" value="LysM"/>
    <property type="match status" value="2"/>
</dbReference>
<dbReference type="InterPro" id="IPR001828">
    <property type="entry name" value="ANF_lig-bd_rcpt"/>
</dbReference>
<dbReference type="InterPro" id="IPR028082">
    <property type="entry name" value="Peripla_BP_I"/>
</dbReference>
<proteinExistence type="predicted"/>
<evidence type="ECO:0000256" key="2">
    <source>
        <dbReference type="ARBA" id="ARBA00022692"/>
    </source>
</evidence>
<dbReference type="PANTHER" id="PTHR33734:SF22">
    <property type="entry name" value="MEMBRANE-BOUND LYTIC MUREIN TRANSGLYCOSYLASE D"/>
    <property type="match status" value="1"/>
</dbReference>
<dbReference type="AlphaFoldDB" id="A0A644XR38"/>
<feature type="domain" description="LysM" evidence="5">
    <location>
        <begin position="112"/>
        <end position="155"/>
    </location>
</feature>